<dbReference type="AlphaFoldDB" id="A0A5J4R7C2"/>
<comment type="caution">
    <text evidence="1">The sequence shown here is derived from an EMBL/GenBank/DDBJ whole genome shotgun (WGS) entry which is preliminary data.</text>
</comment>
<proteinExistence type="predicted"/>
<organism evidence="1">
    <name type="scientific">termite gut metagenome</name>
    <dbReference type="NCBI Taxonomy" id="433724"/>
    <lineage>
        <taxon>unclassified sequences</taxon>
        <taxon>metagenomes</taxon>
        <taxon>organismal metagenomes</taxon>
    </lineage>
</organism>
<sequence length="44" mass="5085">MVTLNELIQQGEDFAQQITFVPSHSNVIRPIIQNLVTFYYEEAS</sequence>
<protein>
    <submittedName>
        <fullName evidence="1">Uncharacterized protein</fullName>
    </submittedName>
</protein>
<dbReference type="EMBL" id="SNRY01001582">
    <property type="protein sequence ID" value="KAA6329876.1"/>
    <property type="molecule type" value="Genomic_DNA"/>
</dbReference>
<reference evidence="1" key="1">
    <citation type="submission" date="2019-03" db="EMBL/GenBank/DDBJ databases">
        <title>Single cell metagenomics reveals metabolic interactions within the superorganism composed of flagellate Streblomastix strix and complex community of Bacteroidetes bacteria on its surface.</title>
        <authorList>
            <person name="Treitli S.C."/>
            <person name="Kolisko M."/>
            <person name="Husnik F."/>
            <person name="Keeling P."/>
            <person name="Hampl V."/>
        </authorList>
    </citation>
    <scope>NUCLEOTIDE SEQUENCE</scope>
    <source>
        <strain evidence="1">STM</strain>
    </source>
</reference>
<name>A0A5J4R7C2_9ZZZZ</name>
<evidence type="ECO:0000313" key="1">
    <source>
        <dbReference type="EMBL" id="KAA6329876.1"/>
    </source>
</evidence>
<accession>A0A5J4R7C2</accession>
<gene>
    <name evidence="1" type="ORF">EZS27_021355</name>
</gene>